<protein>
    <submittedName>
        <fullName evidence="1">Uncharacterized protein</fullName>
    </submittedName>
</protein>
<dbReference type="AlphaFoldDB" id="A0A381N3S3"/>
<reference evidence="1" key="1">
    <citation type="submission" date="2018-05" db="EMBL/GenBank/DDBJ databases">
        <authorList>
            <person name="Lanie J.A."/>
            <person name="Ng W.-L."/>
            <person name="Kazmierczak K.M."/>
            <person name="Andrzejewski T.M."/>
            <person name="Davidsen T.M."/>
            <person name="Wayne K.J."/>
            <person name="Tettelin H."/>
            <person name="Glass J.I."/>
            <person name="Rusch D."/>
            <person name="Podicherti R."/>
            <person name="Tsui H.-C.T."/>
            <person name="Winkler M.E."/>
        </authorList>
    </citation>
    <scope>NUCLEOTIDE SEQUENCE</scope>
</reference>
<accession>A0A381N3S3</accession>
<organism evidence="1">
    <name type="scientific">marine metagenome</name>
    <dbReference type="NCBI Taxonomy" id="408172"/>
    <lineage>
        <taxon>unclassified sequences</taxon>
        <taxon>metagenomes</taxon>
        <taxon>ecological metagenomes</taxon>
    </lineage>
</organism>
<evidence type="ECO:0000313" key="1">
    <source>
        <dbReference type="EMBL" id="SUZ48308.1"/>
    </source>
</evidence>
<proteinExistence type="predicted"/>
<sequence>MIAHLTVFEEDMNIPPGTYQCLKKRGA</sequence>
<dbReference type="EMBL" id="UINC01000062">
    <property type="protein sequence ID" value="SUZ48308.1"/>
    <property type="molecule type" value="Genomic_DNA"/>
</dbReference>
<gene>
    <name evidence="1" type="ORF">METZ01_LOCUS1162</name>
</gene>
<name>A0A381N3S3_9ZZZZ</name>